<name>A0A426ZQU0_ENSVE</name>
<dbReference type="PANTHER" id="PTHR33624:SF2">
    <property type="entry name" value="SIGMA FACTOR BINDING PROTEIN 1, CHLOROPLASTIC"/>
    <property type="match status" value="1"/>
</dbReference>
<dbReference type="InterPro" id="IPR039335">
    <property type="entry name" value="SIB1/2"/>
</dbReference>
<dbReference type="EMBL" id="AMZH03005486">
    <property type="protein sequence ID" value="RRT66284.1"/>
    <property type="molecule type" value="Genomic_DNA"/>
</dbReference>
<reference evidence="4" key="2">
    <citation type="submission" date="2018-09" db="EMBL/GenBank/DDBJ databases">
        <authorList>
            <person name="Harrison J."/>
            <person name="Moore K.A."/>
            <person name="Paszkiewicz K."/>
            <person name="Jones T."/>
            <person name="Grant M."/>
            <person name="Ambacheew D."/>
            <person name="Muzemil S."/>
            <person name="Studholme D."/>
        </authorList>
    </citation>
    <scope>NUCLEOTIDE SEQUENCE</scope>
</reference>
<comment type="caution">
    <text evidence="4">The sequence shown here is derived from an EMBL/GenBank/DDBJ whole genome shotgun (WGS) entry which is preliminary data.</text>
</comment>
<evidence type="ECO:0000259" key="2">
    <source>
        <dbReference type="Pfam" id="PF05678"/>
    </source>
</evidence>
<protein>
    <recommendedName>
        <fullName evidence="2">VQ domain-containing protein</fullName>
    </recommendedName>
</protein>
<evidence type="ECO:0000313" key="4">
    <source>
        <dbReference type="EMBL" id="RRT66284.1"/>
    </source>
</evidence>
<dbReference type="Pfam" id="PF05678">
    <property type="entry name" value="VQ"/>
    <property type="match status" value="1"/>
</dbReference>
<sequence>MERLGVHRQKSPKQSKAKKTPIKVVYISNPMKVKTSVAEFRSVVQELTGQGSDIAGFSKYGAVDTDSDDPPPSNSPGLAVESTRANPSGTDLPYDACRRITSPVRELDECFDVSEMLDGFPGLLPSPLYYEPQSHGVRDCV</sequence>
<proteinExistence type="predicted"/>
<reference evidence="4 5" key="1">
    <citation type="journal article" date="2014" name="Agronomy (Basel)">
        <title>A Draft Genome Sequence for Ensete ventricosum, the Drought-Tolerant Tree Against Hunger.</title>
        <authorList>
            <person name="Harrison J."/>
            <person name="Moore K.A."/>
            <person name="Paszkiewicz K."/>
            <person name="Jones T."/>
            <person name="Grant M."/>
            <person name="Ambacheew D."/>
            <person name="Muzemil S."/>
            <person name="Studholme D.J."/>
        </authorList>
    </citation>
    <scope>NUCLEOTIDE SEQUENCE [LARGE SCALE GENOMIC DNA]</scope>
</reference>
<keyword evidence="6" id="KW-1185">Reference proteome</keyword>
<dbReference type="PANTHER" id="PTHR33624">
    <property type="entry name" value="SIGMA FACTOR BINDING PROTEIN 1, CHLOROPLASTIC"/>
    <property type="match status" value="1"/>
</dbReference>
<evidence type="ECO:0000313" key="6">
    <source>
        <dbReference type="Proteomes" id="UP001222027"/>
    </source>
</evidence>
<accession>A0A426ZQU0</accession>
<evidence type="ECO:0000313" key="5">
    <source>
        <dbReference type="Proteomes" id="UP000287651"/>
    </source>
</evidence>
<dbReference type="EMBL" id="JAQQAF010000006">
    <property type="protein sequence ID" value="KAJ8478014.1"/>
    <property type="molecule type" value="Genomic_DNA"/>
</dbReference>
<dbReference type="OrthoDB" id="665788at2759"/>
<gene>
    <name evidence="4" type="ORF">B296_00000582</name>
    <name evidence="3" type="ORF">OPV22_021741</name>
</gene>
<evidence type="ECO:0000256" key="1">
    <source>
        <dbReference type="SAM" id="MobiDB-lite"/>
    </source>
</evidence>
<evidence type="ECO:0000313" key="3">
    <source>
        <dbReference type="EMBL" id="KAJ8478014.1"/>
    </source>
</evidence>
<reference evidence="3 6" key="3">
    <citation type="submission" date="2022-12" db="EMBL/GenBank/DDBJ databases">
        <title>Chromosome-scale assembly of the Ensete ventricosum genome.</title>
        <authorList>
            <person name="Dussert Y."/>
            <person name="Stocks J."/>
            <person name="Wendawek A."/>
            <person name="Woldeyes F."/>
            <person name="Nichols R.A."/>
            <person name="Borrell J.S."/>
        </authorList>
    </citation>
    <scope>NUCLEOTIDE SEQUENCE [LARGE SCALE GENOMIC DNA]</scope>
    <source>
        <strain evidence="6">cv. Maze</strain>
        <strain evidence="3">MazeRef_0001</strain>
        <tissue evidence="3">Seeds</tissue>
    </source>
</reference>
<dbReference type="Proteomes" id="UP000287651">
    <property type="component" value="Unassembled WGS sequence"/>
</dbReference>
<organism evidence="4 5">
    <name type="scientific">Ensete ventricosum</name>
    <name type="common">Abyssinian banana</name>
    <name type="synonym">Musa ensete</name>
    <dbReference type="NCBI Taxonomy" id="4639"/>
    <lineage>
        <taxon>Eukaryota</taxon>
        <taxon>Viridiplantae</taxon>
        <taxon>Streptophyta</taxon>
        <taxon>Embryophyta</taxon>
        <taxon>Tracheophyta</taxon>
        <taxon>Spermatophyta</taxon>
        <taxon>Magnoliopsida</taxon>
        <taxon>Liliopsida</taxon>
        <taxon>Zingiberales</taxon>
        <taxon>Musaceae</taxon>
        <taxon>Ensete</taxon>
    </lineage>
</organism>
<feature type="domain" description="VQ" evidence="2">
    <location>
        <begin position="27"/>
        <end position="52"/>
    </location>
</feature>
<dbReference type="AlphaFoldDB" id="A0A426ZQU0"/>
<dbReference type="InterPro" id="IPR008889">
    <property type="entry name" value="VQ"/>
</dbReference>
<dbReference type="Proteomes" id="UP001222027">
    <property type="component" value="Unassembled WGS sequence"/>
</dbReference>
<feature type="region of interest" description="Disordered" evidence="1">
    <location>
        <begin position="53"/>
        <end position="94"/>
    </location>
</feature>
<feature type="region of interest" description="Disordered" evidence="1">
    <location>
        <begin position="1"/>
        <end position="21"/>
    </location>
</feature>